<protein>
    <submittedName>
        <fullName evidence="1">Uncharacterized protein</fullName>
    </submittedName>
</protein>
<reference evidence="2" key="1">
    <citation type="journal article" date="2017" name="bioRxiv">
        <title>Conservation of a gene cluster reveals novel cercosporin biosynthetic mechanisms and extends production to the genus Colletotrichum.</title>
        <authorList>
            <person name="de Jonge R."/>
            <person name="Ebert M.K."/>
            <person name="Huitt-Roehl C.R."/>
            <person name="Pal P."/>
            <person name="Suttle J.C."/>
            <person name="Spanner R.E."/>
            <person name="Neubauer J.D."/>
            <person name="Jurick W.M.II."/>
            <person name="Stott K.A."/>
            <person name="Secor G.A."/>
            <person name="Thomma B.P.H.J."/>
            <person name="Van de Peer Y."/>
            <person name="Townsend C.A."/>
            <person name="Bolton M.D."/>
        </authorList>
    </citation>
    <scope>NUCLEOTIDE SEQUENCE [LARGE SCALE GENOMIC DNA]</scope>
    <source>
        <strain evidence="2">CBS538.71</strain>
    </source>
</reference>
<name>A0A2S6CH26_9PEZI</name>
<evidence type="ECO:0000313" key="1">
    <source>
        <dbReference type="EMBL" id="PPJ59040.1"/>
    </source>
</evidence>
<organism evidence="1 2">
    <name type="scientific">Cercospora berteroae</name>
    <dbReference type="NCBI Taxonomy" id="357750"/>
    <lineage>
        <taxon>Eukaryota</taxon>
        <taxon>Fungi</taxon>
        <taxon>Dikarya</taxon>
        <taxon>Ascomycota</taxon>
        <taxon>Pezizomycotina</taxon>
        <taxon>Dothideomycetes</taxon>
        <taxon>Dothideomycetidae</taxon>
        <taxon>Mycosphaerellales</taxon>
        <taxon>Mycosphaerellaceae</taxon>
        <taxon>Cercospora</taxon>
    </lineage>
</organism>
<gene>
    <name evidence="1" type="ORF">CBER1_01674</name>
</gene>
<keyword evidence="2" id="KW-1185">Reference proteome</keyword>
<dbReference type="EMBL" id="PNEN01000421">
    <property type="protein sequence ID" value="PPJ59040.1"/>
    <property type="molecule type" value="Genomic_DNA"/>
</dbReference>
<accession>A0A2S6CH26</accession>
<dbReference type="AlphaFoldDB" id="A0A2S6CH26"/>
<comment type="caution">
    <text evidence="1">The sequence shown here is derived from an EMBL/GenBank/DDBJ whole genome shotgun (WGS) entry which is preliminary data.</text>
</comment>
<dbReference type="OrthoDB" id="10488790at2759"/>
<evidence type="ECO:0000313" key="2">
    <source>
        <dbReference type="Proteomes" id="UP000237631"/>
    </source>
</evidence>
<proteinExistence type="predicted"/>
<dbReference type="Proteomes" id="UP000237631">
    <property type="component" value="Unassembled WGS sequence"/>
</dbReference>
<sequence length="240" mass="26581">MRKIATPPLSRGTSTMKDGKHIHTTPYDLHAAIHAGSIDYSNVLDIVFTRSSPELSGDLSDFHSRQHSRQAYPQFETQLQNIASINIFDKNNKQRPVCLPVGNPGGHGFRNIGSYSSLSPSSSGTELTMENSTSPPVQWARKHFGCLDGFTGDMILHAFSPSASKTGHSYMLRQFINDDDGLLRGLRDTYSGWFVTITTRDAAVSLCWAALIIEMLVVVYEQRHLEYIAFTDDVQINASG</sequence>